<evidence type="ECO:0000256" key="6">
    <source>
        <dbReference type="SAM" id="Phobius"/>
    </source>
</evidence>
<dbReference type="EMBL" id="KQ947414">
    <property type="protein sequence ID" value="KUJ17545.1"/>
    <property type="molecule type" value="Genomic_DNA"/>
</dbReference>
<dbReference type="InterPro" id="IPR049326">
    <property type="entry name" value="Rhodopsin_dom_fungi"/>
</dbReference>
<proteinExistence type="inferred from homology"/>
<keyword evidence="2 6" id="KW-0812">Transmembrane</keyword>
<accession>A0A194XBJ8</accession>
<feature type="non-terminal residue" evidence="8">
    <location>
        <position position="1"/>
    </location>
</feature>
<dbReference type="GO" id="GO:0016020">
    <property type="term" value="C:membrane"/>
    <property type="evidence" value="ECO:0007669"/>
    <property type="project" value="UniProtKB-SubCell"/>
</dbReference>
<evidence type="ECO:0000256" key="2">
    <source>
        <dbReference type="ARBA" id="ARBA00022692"/>
    </source>
</evidence>
<feature type="transmembrane region" description="Helical" evidence="6">
    <location>
        <begin position="84"/>
        <end position="110"/>
    </location>
</feature>
<dbReference type="Proteomes" id="UP000070700">
    <property type="component" value="Unassembled WGS sequence"/>
</dbReference>
<evidence type="ECO:0000256" key="1">
    <source>
        <dbReference type="ARBA" id="ARBA00004141"/>
    </source>
</evidence>
<protein>
    <recommendedName>
        <fullName evidence="7">Rhodopsin domain-containing protein</fullName>
    </recommendedName>
</protein>
<feature type="transmembrane region" description="Helical" evidence="6">
    <location>
        <begin position="173"/>
        <end position="197"/>
    </location>
</feature>
<name>A0A194XBJ8_MOLSC</name>
<evidence type="ECO:0000259" key="7">
    <source>
        <dbReference type="Pfam" id="PF20684"/>
    </source>
</evidence>
<keyword evidence="9" id="KW-1185">Reference proteome</keyword>
<dbReference type="InterPro" id="IPR052337">
    <property type="entry name" value="SAT4-like"/>
</dbReference>
<dbReference type="Pfam" id="PF20684">
    <property type="entry name" value="Fung_rhodopsin"/>
    <property type="match status" value="1"/>
</dbReference>
<feature type="transmembrane region" description="Helical" evidence="6">
    <location>
        <begin position="122"/>
        <end position="149"/>
    </location>
</feature>
<keyword evidence="4 6" id="KW-0472">Membrane</keyword>
<evidence type="ECO:0000256" key="3">
    <source>
        <dbReference type="ARBA" id="ARBA00022989"/>
    </source>
</evidence>
<gene>
    <name evidence="8" type="ORF">LY89DRAFT_547003</name>
</gene>
<dbReference type="RefSeq" id="XP_018071900.1">
    <property type="nucleotide sequence ID" value="XM_018208256.1"/>
</dbReference>
<keyword evidence="3 6" id="KW-1133">Transmembrane helix</keyword>
<dbReference type="PANTHER" id="PTHR33048">
    <property type="entry name" value="PTH11-LIKE INTEGRAL MEMBRANE PROTEIN (AFU_ORTHOLOGUE AFUA_5G11245)"/>
    <property type="match status" value="1"/>
</dbReference>
<dbReference type="GeneID" id="28817982"/>
<evidence type="ECO:0000313" key="9">
    <source>
        <dbReference type="Proteomes" id="UP000070700"/>
    </source>
</evidence>
<dbReference type="KEGG" id="psco:LY89DRAFT_547003"/>
<comment type="subcellular location">
    <subcellularLocation>
        <location evidence="1">Membrane</location>
        <topology evidence="1">Multi-pass membrane protein</topology>
    </subcellularLocation>
</comment>
<dbReference type="OrthoDB" id="3923077at2759"/>
<organism evidence="8 9">
    <name type="scientific">Mollisia scopiformis</name>
    <name type="common">Conifer needle endophyte fungus</name>
    <name type="synonym">Phialocephala scopiformis</name>
    <dbReference type="NCBI Taxonomy" id="149040"/>
    <lineage>
        <taxon>Eukaryota</taxon>
        <taxon>Fungi</taxon>
        <taxon>Dikarya</taxon>
        <taxon>Ascomycota</taxon>
        <taxon>Pezizomycotina</taxon>
        <taxon>Leotiomycetes</taxon>
        <taxon>Helotiales</taxon>
        <taxon>Mollisiaceae</taxon>
        <taxon>Mollisia</taxon>
    </lineage>
</organism>
<feature type="transmembrane region" description="Helical" evidence="6">
    <location>
        <begin position="41"/>
        <end position="64"/>
    </location>
</feature>
<feature type="non-terminal residue" evidence="8">
    <location>
        <position position="280"/>
    </location>
</feature>
<feature type="transmembrane region" description="Helical" evidence="6">
    <location>
        <begin position="238"/>
        <end position="259"/>
    </location>
</feature>
<evidence type="ECO:0000313" key="8">
    <source>
        <dbReference type="EMBL" id="KUJ17545.1"/>
    </source>
</evidence>
<dbReference type="AlphaFoldDB" id="A0A194XBJ8"/>
<comment type="similarity">
    <text evidence="5">Belongs to the SAT4 family.</text>
</comment>
<feature type="transmembrane region" description="Helical" evidence="6">
    <location>
        <begin position="209"/>
        <end position="232"/>
    </location>
</feature>
<dbReference type="PANTHER" id="PTHR33048:SF96">
    <property type="entry name" value="INTEGRAL MEMBRANE PROTEIN"/>
    <property type="match status" value="1"/>
</dbReference>
<feature type="transmembrane region" description="Helical" evidence="6">
    <location>
        <begin position="6"/>
        <end position="29"/>
    </location>
</feature>
<sequence>AENHGYQLRIIAIICYILAFVGVALRFYVRKCVVGRLEIEDWLMGVGLGLYTMYISFVFVGLHYGTGQHDRDLPDQDVVMAVKYWYFCEWAYVLTTTTIKYAVGVFYLRIMIRPWQTLLVKLVMVAVILFGIAYFGCVVAQCVPVPFIWHRFSPSSTYHGSCLPDAVIVWGTYLHSILSASADWTLGLLPISLLWNAKMGWGTKVMMSLVLGLGAIASTSTLVRLSVIHTIIDLDDFLLAIWSTIEPGVALLAAGLATIRPLLRSLFPTLFSSSLILEIP</sequence>
<evidence type="ECO:0000256" key="4">
    <source>
        <dbReference type="ARBA" id="ARBA00023136"/>
    </source>
</evidence>
<dbReference type="InParanoid" id="A0A194XBJ8"/>
<evidence type="ECO:0000256" key="5">
    <source>
        <dbReference type="ARBA" id="ARBA00038359"/>
    </source>
</evidence>
<reference evidence="8 9" key="1">
    <citation type="submission" date="2015-10" db="EMBL/GenBank/DDBJ databases">
        <title>Full genome of DAOMC 229536 Phialocephala scopiformis, a fungal endophyte of spruce producing the potent anti-insectan compound rugulosin.</title>
        <authorList>
            <consortium name="DOE Joint Genome Institute"/>
            <person name="Walker A.K."/>
            <person name="Frasz S.L."/>
            <person name="Seifert K.A."/>
            <person name="Miller J.D."/>
            <person name="Mondo S.J."/>
            <person name="Labutti K."/>
            <person name="Lipzen A."/>
            <person name="Dockter R."/>
            <person name="Kennedy M."/>
            <person name="Grigoriev I.V."/>
            <person name="Spatafora J.W."/>
        </authorList>
    </citation>
    <scope>NUCLEOTIDE SEQUENCE [LARGE SCALE GENOMIC DNA]</scope>
    <source>
        <strain evidence="8 9">CBS 120377</strain>
    </source>
</reference>
<feature type="domain" description="Rhodopsin" evidence="7">
    <location>
        <begin position="25"/>
        <end position="264"/>
    </location>
</feature>